<evidence type="ECO:0008006" key="3">
    <source>
        <dbReference type="Google" id="ProtNLM"/>
    </source>
</evidence>
<reference evidence="2" key="1">
    <citation type="journal article" date="2019" name="Int. J. Syst. Evol. Microbiol.">
        <title>The Global Catalogue of Microorganisms (GCM) 10K type strain sequencing project: providing services to taxonomists for standard genome sequencing and annotation.</title>
        <authorList>
            <consortium name="The Broad Institute Genomics Platform"/>
            <consortium name="The Broad Institute Genome Sequencing Center for Infectious Disease"/>
            <person name="Wu L."/>
            <person name="Ma J."/>
        </authorList>
    </citation>
    <scope>NUCLEOTIDE SEQUENCE [LARGE SCALE GENOMIC DNA]</scope>
    <source>
        <strain evidence="2">JCM 18126</strain>
    </source>
</reference>
<evidence type="ECO:0000313" key="2">
    <source>
        <dbReference type="Proteomes" id="UP001501195"/>
    </source>
</evidence>
<organism evidence="1 2">
    <name type="scientific">Kineococcus glutinatus</name>
    <dbReference type="NCBI Taxonomy" id="1070872"/>
    <lineage>
        <taxon>Bacteria</taxon>
        <taxon>Bacillati</taxon>
        <taxon>Actinomycetota</taxon>
        <taxon>Actinomycetes</taxon>
        <taxon>Kineosporiales</taxon>
        <taxon>Kineosporiaceae</taxon>
        <taxon>Kineococcus</taxon>
    </lineage>
</organism>
<keyword evidence="2" id="KW-1185">Reference proteome</keyword>
<proteinExistence type="predicted"/>
<protein>
    <recommendedName>
        <fullName evidence="3">Restriction endonuclease</fullName>
    </recommendedName>
</protein>
<dbReference type="Proteomes" id="UP001501195">
    <property type="component" value="Unassembled WGS sequence"/>
</dbReference>
<accession>A0ABP9H3P2</accession>
<evidence type="ECO:0000313" key="1">
    <source>
        <dbReference type="EMBL" id="GAA4960510.1"/>
    </source>
</evidence>
<gene>
    <name evidence="1" type="ORF">GCM10023225_00050</name>
</gene>
<sequence length="625" mass="67686">MGRVEWAALSGDEVETVLSNLFYNWNNRALRIRPAQGDFGLDIIIPTDGHTIVGKDAQWDVYQVKKFASNLTDGQKGQIEKSFGRVLIGLVRRGFPMRDWYLVAPLDPTLPNLQDWFAQLPELAFEKLAKDTKAKVTDAEFASMRAWLEAPGRKVEWKGLGFCESLASEFPYVVDYYLHGGRERLRDAVAAVAQLLQVGKVPTQGGGTVVDSPGAGSAALLEPAEIRQYLQQLSELLDTDPHFRYGYSVDLHRPQLAPEPGLIAATQESVPGPRWLTFKIYQRSAQSLEERPIPLELEFDFEGSPDDQAALELWSKYGKPAEVAASIKVDFPGGLSGGPSVGKIQLSAAEGSETKTRNRLRIVDAAGEVLAELNMNQATTAGLDGTGTWTRGVDDSGLLESEALIDLTSLSGQINFTLHPLEGREASKALAALTFAAHLQAPNNLQVAGEYGPFMDFTPIKASEPPALPALLRFVGALAIIQHAIATPVLIPDASALTPTERDAIRRAASLIGGQTIVGHWESLNFEKHPEADLSATGHYQLAIREPLVAPINGAPMILGTMIQVALSAKIEVMSGDRMRATPRLNNVTHTTYSPDMPISGFGQKAVACRKLPDSAISPDAADSE</sequence>
<comment type="caution">
    <text evidence="1">The sequence shown here is derived from an EMBL/GenBank/DDBJ whole genome shotgun (WGS) entry which is preliminary data.</text>
</comment>
<dbReference type="EMBL" id="BAABIL010000001">
    <property type="protein sequence ID" value="GAA4960510.1"/>
    <property type="molecule type" value="Genomic_DNA"/>
</dbReference>
<name>A0ABP9H3P2_9ACTN</name>